<dbReference type="AlphaFoldDB" id="A0A1M6Y114"/>
<dbReference type="Proteomes" id="UP000184275">
    <property type="component" value="Unassembled WGS sequence"/>
</dbReference>
<proteinExistence type="predicted"/>
<keyword evidence="1" id="KW-0732">Signal</keyword>
<sequence length="146" mass="16991">MKNKFAVVTLLFALCTSAFAEQCYFQSRRTSYDTGTKVKKISCQVVKNAIQDVHFYNGKDNYARYYEKKIGQEGNLIVEDNGDILMTKFYYALGEFRYYGQIRYRGANVISCQTSTSSGYCDQFEYTDFGNYLRDFLSSLTRKKKK</sequence>
<gene>
    <name evidence="2" type="ORF">SAMN05720469_13626</name>
</gene>
<evidence type="ECO:0000313" key="2">
    <source>
        <dbReference type="EMBL" id="SHL11887.1"/>
    </source>
</evidence>
<feature type="chain" id="PRO_5012341891" evidence="1">
    <location>
        <begin position="21"/>
        <end position="146"/>
    </location>
</feature>
<reference evidence="3" key="1">
    <citation type="submission" date="2016-11" db="EMBL/GenBank/DDBJ databases">
        <authorList>
            <person name="Varghese N."/>
            <person name="Submissions S."/>
        </authorList>
    </citation>
    <scope>NUCLEOTIDE SEQUENCE [LARGE SCALE GENOMIC DNA]</scope>
    <source>
        <strain evidence="3">UWOS</strain>
    </source>
</reference>
<feature type="signal peptide" evidence="1">
    <location>
        <begin position="1"/>
        <end position="20"/>
    </location>
</feature>
<accession>A0A1M6Y114</accession>
<evidence type="ECO:0000313" key="3">
    <source>
        <dbReference type="Proteomes" id="UP000184275"/>
    </source>
</evidence>
<keyword evidence="3" id="KW-1185">Reference proteome</keyword>
<dbReference type="EMBL" id="FRAW01000036">
    <property type="protein sequence ID" value="SHL11887.1"/>
    <property type="molecule type" value="Genomic_DNA"/>
</dbReference>
<name>A0A1M6Y114_9BACT</name>
<protein>
    <submittedName>
        <fullName evidence="2">Uncharacterized protein</fullName>
    </submittedName>
</protein>
<dbReference type="RefSeq" id="WP_073305952.1">
    <property type="nucleotide sequence ID" value="NZ_FRAW01000036.1"/>
</dbReference>
<organism evidence="2 3">
    <name type="scientific">Fibrobacter intestinalis</name>
    <dbReference type="NCBI Taxonomy" id="28122"/>
    <lineage>
        <taxon>Bacteria</taxon>
        <taxon>Pseudomonadati</taxon>
        <taxon>Fibrobacterota</taxon>
        <taxon>Fibrobacteria</taxon>
        <taxon>Fibrobacterales</taxon>
        <taxon>Fibrobacteraceae</taxon>
        <taxon>Fibrobacter</taxon>
    </lineage>
</organism>
<evidence type="ECO:0000256" key="1">
    <source>
        <dbReference type="SAM" id="SignalP"/>
    </source>
</evidence>